<proteinExistence type="predicted"/>
<evidence type="ECO:0000256" key="1">
    <source>
        <dbReference type="ARBA" id="ARBA00023125"/>
    </source>
</evidence>
<comment type="caution">
    <text evidence="5">The sequence shown here is derived from an EMBL/GenBank/DDBJ whole genome shotgun (WGS) entry which is preliminary data.</text>
</comment>
<gene>
    <name evidence="5" type="ORF">C8J25_10227</name>
</gene>
<dbReference type="Pfam" id="PF00072">
    <property type="entry name" value="Response_reg"/>
    <property type="match status" value="1"/>
</dbReference>
<dbReference type="SUPFAM" id="SSF52172">
    <property type="entry name" value="CheY-like"/>
    <property type="match status" value="1"/>
</dbReference>
<name>A0A2T5U902_9SPHN</name>
<dbReference type="PRINTS" id="PR00038">
    <property type="entry name" value="HTHLUXR"/>
</dbReference>
<evidence type="ECO:0000259" key="4">
    <source>
        <dbReference type="PROSITE" id="PS50110"/>
    </source>
</evidence>
<dbReference type="EMBL" id="QAYE01000002">
    <property type="protein sequence ID" value="PTW47938.1"/>
    <property type="molecule type" value="Genomic_DNA"/>
</dbReference>
<dbReference type="InterPro" id="IPR011006">
    <property type="entry name" value="CheY-like_superfamily"/>
</dbReference>
<evidence type="ECO:0000313" key="5">
    <source>
        <dbReference type="EMBL" id="PTW47938.1"/>
    </source>
</evidence>
<dbReference type="PROSITE" id="PS50110">
    <property type="entry name" value="RESPONSE_REGULATORY"/>
    <property type="match status" value="1"/>
</dbReference>
<dbReference type="GO" id="GO:0000160">
    <property type="term" value="P:phosphorelay signal transduction system"/>
    <property type="evidence" value="ECO:0007669"/>
    <property type="project" value="InterPro"/>
</dbReference>
<reference evidence="5 6" key="1">
    <citation type="submission" date="2018-04" db="EMBL/GenBank/DDBJ databases">
        <title>Genomic Encyclopedia of Type Strains, Phase III (KMG-III): the genomes of soil and plant-associated and newly described type strains.</title>
        <authorList>
            <person name="Whitman W."/>
        </authorList>
    </citation>
    <scope>NUCLEOTIDE SEQUENCE [LARGE SCALE GENOMIC DNA]</scope>
    <source>
        <strain evidence="5 6">MA-olki</strain>
    </source>
</reference>
<dbReference type="InterPro" id="IPR000792">
    <property type="entry name" value="Tscrpt_reg_LuxR_C"/>
</dbReference>
<sequence length="308" mass="33221">MRVEPAEAARPVILVVDDTPEALRFLTTTIESAGMTVLIAIDGLAALALLKNITPDLILMDAVMPNLDGFETTLRIKAIPAFQHLPIIFMTGLTETEHVVRGLNAGGIDFVSKPIVIEELLARIRVHLATARVAHGSQLALDMSGRPALAVDGAGEPQWLTPAASAMLERLFPGWSCASGGLPMPFLAALRALQASPPMPGARVTVAAGDRTLEAGLLRNTAADQWVFRLTERHEGEEQAMLAAQHGLTSREAEVLLWISRGKQNREVSEILEISPRTVNKHLEQIFEKMGVENRASATAIAVTTLTR</sequence>
<dbReference type="SUPFAM" id="SSF46894">
    <property type="entry name" value="C-terminal effector domain of the bipartite response regulators"/>
    <property type="match status" value="1"/>
</dbReference>
<dbReference type="InterPro" id="IPR036388">
    <property type="entry name" value="WH-like_DNA-bd_sf"/>
</dbReference>
<keyword evidence="2" id="KW-0597">Phosphoprotein</keyword>
<evidence type="ECO:0000256" key="2">
    <source>
        <dbReference type="PROSITE-ProRule" id="PRU00169"/>
    </source>
</evidence>
<feature type="domain" description="HTH luxR-type" evidence="3">
    <location>
        <begin position="241"/>
        <end position="306"/>
    </location>
</feature>
<accession>A0A2T5U902</accession>
<protein>
    <submittedName>
        <fullName evidence="5">LuxR family two component transcriptional regulator</fullName>
    </submittedName>
</protein>
<evidence type="ECO:0000259" key="3">
    <source>
        <dbReference type="PROSITE" id="PS50043"/>
    </source>
</evidence>
<dbReference type="OrthoDB" id="5292887at2"/>
<organism evidence="5 6">
    <name type="scientific">Sphingomonas faeni</name>
    <dbReference type="NCBI Taxonomy" id="185950"/>
    <lineage>
        <taxon>Bacteria</taxon>
        <taxon>Pseudomonadati</taxon>
        <taxon>Pseudomonadota</taxon>
        <taxon>Alphaproteobacteria</taxon>
        <taxon>Sphingomonadales</taxon>
        <taxon>Sphingomonadaceae</taxon>
        <taxon>Sphingomonas</taxon>
    </lineage>
</organism>
<dbReference type="CDD" id="cd06170">
    <property type="entry name" value="LuxR_C_like"/>
    <property type="match status" value="1"/>
</dbReference>
<keyword evidence="1" id="KW-0238">DNA-binding</keyword>
<dbReference type="GeneID" id="91005067"/>
<dbReference type="Proteomes" id="UP000244013">
    <property type="component" value="Unassembled WGS sequence"/>
</dbReference>
<dbReference type="Gene3D" id="3.40.50.2300">
    <property type="match status" value="1"/>
</dbReference>
<dbReference type="SMART" id="SM00448">
    <property type="entry name" value="REC"/>
    <property type="match status" value="1"/>
</dbReference>
<dbReference type="SMART" id="SM00421">
    <property type="entry name" value="HTH_LUXR"/>
    <property type="match status" value="1"/>
</dbReference>
<dbReference type="InterPro" id="IPR016032">
    <property type="entry name" value="Sig_transdc_resp-reg_C-effctor"/>
</dbReference>
<dbReference type="GO" id="GO:0003677">
    <property type="term" value="F:DNA binding"/>
    <property type="evidence" value="ECO:0007669"/>
    <property type="project" value="UniProtKB-KW"/>
</dbReference>
<dbReference type="Gene3D" id="1.10.10.10">
    <property type="entry name" value="Winged helix-like DNA-binding domain superfamily/Winged helix DNA-binding domain"/>
    <property type="match status" value="1"/>
</dbReference>
<dbReference type="PANTHER" id="PTHR43214">
    <property type="entry name" value="TWO-COMPONENT RESPONSE REGULATOR"/>
    <property type="match status" value="1"/>
</dbReference>
<feature type="domain" description="Response regulatory" evidence="4">
    <location>
        <begin position="12"/>
        <end position="128"/>
    </location>
</feature>
<dbReference type="PROSITE" id="PS50043">
    <property type="entry name" value="HTH_LUXR_2"/>
    <property type="match status" value="1"/>
</dbReference>
<feature type="modified residue" description="4-aspartylphosphate" evidence="2">
    <location>
        <position position="61"/>
    </location>
</feature>
<dbReference type="InterPro" id="IPR001789">
    <property type="entry name" value="Sig_transdc_resp-reg_receiver"/>
</dbReference>
<evidence type="ECO:0000313" key="6">
    <source>
        <dbReference type="Proteomes" id="UP000244013"/>
    </source>
</evidence>
<dbReference type="RefSeq" id="WP_107952792.1">
    <property type="nucleotide sequence ID" value="NZ_QAYE01000002.1"/>
</dbReference>
<dbReference type="AlphaFoldDB" id="A0A2T5U902"/>
<dbReference type="GO" id="GO:0006355">
    <property type="term" value="P:regulation of DNA-templated transcription"/>
    <property type="evidence" value="ECO:0007669"/>
    <property type="project" value="InterPro"/>
</dbReference>
<dbReference type="Pfam" id="PF00196">
    <property type="entry name" value="GerE"/>
    <property type="match status" value="1"/>
</dbReference>
<dbReference type="InterPro" id="IPR039420">
    <property type="entry name" value="WalR-like"/>
</dbReference>